<dbReference type="PROSITE" id="PS51379">
    <property type="entry name" value="4FE4S_FER_2"/>
    <property type="match status" value="1"/>
</dbReference>
<dbReference type="PROSITE" id="PS00198">
    <property type="entry name" value="4FE4S_FER_1"/>
    <property type="match status" value="2"/>
</dbReference>
<evidence type="ECO:0000259" key="1">
    <source>
        <dbReference type="PROSITE" id="PS51379"/>
    </source>
</evidence>
<evidence type="ECO:0000313" key="3">
    <source>
        <dbReference type="Proteomes" id="UP000271783"/>
    </source>
</evidence>
<dbReference type="SUPFAM" id="SSF54862">
    <property type="entry name" value="4Fe-4S ferredoxins"/>
    <property type="match status" value="1"/>
</dbReference>
<dbReference type="InterPro" id="IPR017896">
    <property type="entry name" value="4Fe4S_Fe-S-bd"/>
</dbReference>
<accession>A0A3N5AZL4</accession>
<dbReference type="InterPro" id="IPR017900">
    <property type="entry name" value="4Fe4S_Fe_S_CS"/>
</dbReference>
<sequence>MIEEEISYPVINKEICKGCMRCIVGCPQNAILLSEDMNNAGYQFAYYSGNGCTGCKDCYFTCPEPLGLEVHQIKNITNNSIAKMIKAKVASKGGIK</sequence>
<dbReference type="EMBL" id="RKRG01000003">
    <property type="protein sequence ID" value="RPF50736.1"/>
    <property type="molecule type" value="Genomic_DNA"/>
</dbReference>
<protein>
    <submittedName>
        <fullName evidence="2">2-oxoisovalerate ferredoxin oxidoreductase delta subunit</fullName>
    </submittedName>
</protein>
<comment type="caution">
    <text evidence="2">The sequence shown here is derived from an EMBL/GenBank/DDBJ whole genome shotgun (WGS) entry which is preliminary data.</text>
</comment>
<dbReference type="Pfam" id="PF12838">
    <property type="entry name" value="Fer4_7"/>
    <property type="match status" value="1"/>
</dbReference>
<name>A0A3N5AZL4_9EURY</name>
<dbReference type="GO" id="GO:0016491">
    <property type="term" value="F:oxidoreductase activity"/>
    <property type="evidence" value="ECO:0007669"/>
    <property type="project" value="UniProtKB-ARBA"/>
</dbReference>
<feature type="domain" description="4Fe-4S ferredoxin-type" evidence="1">
    <location>
        <begin position="7"/>
        <end position="36"/>
    </location>
</feature>
<reference evidence="2 3" key="1">
    <citation type="submission" date="2018-11" db="EMBL/GenBank/DDBJ databases">
        <title>Genomic Encyclopedia of Type Strains, Phase IV (KMG-IV): sequencing the most valuable type-strain genomes for metagenomic binning, comparative biology and taxonomic classification.</title>
        <authorList>
            <person name="Goeker M."/>
        </authorList>
    </citation>
    <scope>NUCLEOTIDE SEQUENCE [LARGE SCALE GENOMIC DNA]</scope>
    <source>
        <strain evidence="2 3">DSM 11977</strain>
    </source>
</reference>
<gene>
    <name evidence="2" type="ORF">EDC42_1389</name>
</gene>
<dbReference type="Gene3D" id="3.30.70.20">
    <property type="match status" value="1"/>
</dbReference>
<keyword evidence="3" id="KW-1185">Reference proteome</keyword>
<proteinExistence type="predicted"/>
<dbReference type="RefSeq" id="WP_069574019.1">
    <property type="nucleotide sequence ID" value="NZ_RKRG01000003.1"/>
</dbReference>
<dbReference type="AlphaFoldDB" id="A0A3N5AZL4"/>
<evidence type="ECO:0000313" key="2">
    <source>
        <dbReference type="EMBL" id="RPF50736.1"/>
    </source>
</evidence>
<organism evidence="2 3">
    <name type="scientific">Methanobrevibacter gottschalkii DSM 11977</name>
    <dbReference type="NCBI Taxonomy" id="1122229"/>
    <lineage>
        <taxon>Archaea</taxon>
        <taxon>Methanobacteriati</taxon>
        <taxon>Methanobacteriota</taxon>
        <taxon>Methanomada group</taxon>
        <taxon>Methanobacteria</taxon>
        <taxon>Methanobacteriales</taxon>
        <taxon>Methanobacteriaceae</taxon>
        <taxon>Methanobrevibacter</taxon>
    </lineage>
</organism>
<dbReference type="Proteomes" id="UP000271783">
    <property type="component" value="Unassembled WGS sequence"/>
</dbReference>